<comment type="caution">
    <text evidence="3">The sequence shown here is derived from an EMBL/GenBank/DDBJ whole genome shotgun (WGS) entry which is preliminary data.</text>
</comment>
<keyword evidence="2" id="KW-1133">Transmembrane helix</keyword>
<evidence type="ECO:0000313" key="3">
    <source>
        <dbReference type="EMBL" id="KAG5162654.1"/>
    </source>
</evidence>
<name>A0A8H7XMW2_PSICU</name>
<reference evidence="3" key="1">
    <citation type="submission" date="2021-02" db="EMBL/GenBank/DDBJ databases">
        <title>Psilocybe cubensis genome.</title>
        <authorList>
            <person name="Mckernan K.J."/>
            <person name="Crawford S."/>
            <person name="Trippe A."/>
            <person name="Kane L.T."/>
            <person name="Mclaughlin S."/>
        </authorList>
    </citation>
    <scope>NUCLEOTIDE SEQUENCE [LARGE SCALE GENOMIC DNA]</scope>
    <source>
        <strain evidence="3">MGC-MH-2018</strain>
    </source>
</reference>
<dbReference type="EMBL" id="JAFIQS010000018">
    <property type="protein sequence ID" value="KAG5162654.1"/>
    <property type="molecule type" value="Genomic_DNA"/>
</dbReference>
<gene>
    <name evidence="3" type="ORF">JR316_012539</name>
</gene>
<dbReference type="Gene3D" id="2.60.120.260">
    <property type="entry name" value="Galactose-binding domain-like"/>
    <property type="match status" value="1"/>
</dbReference>
<sequence>MSRWIMIDNTSPYIAYEGAWTAYQGSQFDGMGCYGAPFNNTLHGTASNSSVSFKFHGASQPMPLLMSTTLTKEIGSAVIVYGTQQYNSTDLSTPVTNPSWECFIDGLSGPIVAQPGSAVFGNNIPLCAVSGLQDGSEHTITTRARVEGDRTFWFDYVRYLPSASVPLDNATLWIDAGDSQIQYSTGWESASALTNNENGFPKVVNTAGPALEFSFVGNMISWYAASLNPNLNRKGSASFSIDNGTLTTFGVFDHPTISNAILPSNILLFHASIPSSPTQKSHKLQVAYDSTSKDTQVVQPLSLDHLIVQNGTGVGPFGPQVPDGSTSPPSNNAVASHKLLVSQLGIILGNLLGGLVLIGTVLSLVWYYHHLRQQRCDMNTTIHGTFERGEDDGDAATGINLSKRSTLVRPYTLSRVSIDGTDRRPRRPHLKTDEAGVTPTPRVLGDPPRERRISCPPSLSPPSNILGNSVRDEDSGIRLRNGVDPLHNNVNWGGIVVLPPEYTPS</sequence>
<feature type="transmembrane region" description="Helical" evidence="2">
    <location>
        <begin position="344"/>
        <end position="368"/>
    </location>
</feature>
<keyword evidence="2" id="KW-0472">Membrane</keyword>
<organism evidence="3">
    <name type="scientific">Psilocybe cubensis</name>
    <name type="common">Psychedelic mushroom</name>
    <name type="synonym">Stropharia cubensis</name>
    <dbReference type="NCBI Taxonomy" id="181762"/>
    <lineage>
        <taxon>Eukaryota</taxon>
        <taxon>Fungi</taxon>
        <taxon>Dikarya</taxon>
        <taxon>Basidiomycota</taxon>
        <taxon>Agaricomycotina</taxon>
        <taxon>Agaricomycetes</taxon>
        <taxon>Agaricomycetidae</taxon>
        <taxon>Agaricales</taxon>
        <taxon>Agaricineae</taxon>
        <taxon>Strophariaceae</taxon>
        <taxon>Psilocybe</taxon>
    </lineage>
</organism>
<proteinExistence type="predicted"/>
<evidence type="ECO:0000256" key="2">
    <source>
        <dbReference type="SAM" id="Phobius"/>
    </source>
</evidence>
<evidence type="ECO:0000256" key="1">
    <source>
        <dbReference type="SAM" id="MobiDB-lite"/>
    </source>
</evidence>
<protein>
    <submittedName>
        <fullName evidence="3">Uncharacterized protein</fullName>
    </submittedName>
</protein>
<dbReference type="AlphaFoldDB" id="A0A8H7XMW2"/>
<keyword evidence="2" id="KW-0812">Transmembrane</keyword>
<feature type="region of interest" description="Disordered" evidence="1">
    <location>
        <begin position="418"/>
        <end position="471"/>
    </location>
</feature>
<accession>A0A8H7XMW2</accession>